<reference evidence="13" key="1">
    <citation type="journal article" date="2020" name="Biol. Lett.">
        <title>Evolutionary rates are correlated between cockroach symbionts and mitochondrial genomes.</title>
        <authorList>
            <person name="Arab D.A."/>
            <person name="Bourguignon T."/>
            <person name="Wang Z."/>
            <person name="Ho S.Y.W."/>
            <person name="Lo N."/>
        </authorList>
    </citation>
    <scope>NUCLEOTIDE SEQUENCE</scope>
    <source>
        <strain evidence="13">DHOG392</strain>
    </source>
</reference>
<feature type="transmembrane region" description="Helical" evidence="11">
    <location>
        <begin position="298"/>
        <end position="323"/>
    </location>
</feature>
<dbReference type="PANTHER" id="PTHR11410">
    <property type="entry name" value="ATP SYNTHASE SUBUNIT A"/>
    <property type="match status" value="1"/>
</dbReference>
<dbReference type="PANTHER" id="PTHR11410:SF0">
    <property type="entry name" value="ATP SYNTHASE SUBUNIT A"/>
    <property type="match status" value="1"/>
</dbReference>
<dbReference type="GO" id="GO:0005886">
    <property type="term" value="C:plasma membrane"/>
    <property type="evidence" value="ECO:0007669"/>
    <property type="project" value="UniProtKB-SubCell"/>
</dbReference>
<dbReference type="SUPFAM" id="SSF81336">
    <property type="entry name" value="F1F0 ATP synthase subunit A"/>
    <property type="match status" value="1"/>
</dbReference>
<dbReference type="InterPro" id="IPR035908">
    <property type="entry name" value="F0_ATP_A_sf"/>
</dbReference>
<evidence type="ECO:0000256" key="6">
    <source>
        <dbReference type="ARBA" id="ARBA00022781"/>
    </source>
</evidence>
<feature type="transmembrane region" description="Helical" evidence="11">
    <location>
        <begin position="204"/>
        <end position="223"/>
    </location>
</feature>
<comment type="similarity">
    <text evidence="2 11 12">Belongs to the ATPase A chain family.</text>
</comment>
<dbReference type="HAMAP" id="MF_01393">
    <property type="entry name" value="ATP_synth_a_bact"/>
    <property type="match status" value="1"/>
</dbReference>
<dbReference type="EMBL" id="MN042928">
    <property type="protein sequence ID" value="QID56908.1"/>
    <property type="molecule type" value="Genomic_DNA"/>
</dbReference>
<comment type="subcellular location">
    <subcellularLocation>
        <location evidence="11 12">Cell membrane</location>
        <topology evidence="11 12">Multi-pass membrane protein</topology>
    </subcellularLocation>
    <subcellularLocation>
        <location evidence="1">Membrane</location>
        <topology evidence="1">Multi-pass membrane protein</topology>
    </subcellularLocation>
</comment>
<keyword evidence="4 11" id="KW-0138">CF(0)</keyword>
<evidence type="ECO:0000256" key="12">
    <source>
        <dbReference type="RuleBase" id="RU000483"/>
    </source>
</evidence>
<feature type="transmembrane region" description="Helical" evidence="11">
    <location>
        <begin position="115"/>
        <end position="132"/>
    </location>
</feature>
<dbReference type="CDD" id="cd00310">
    <property type="entry name" value="ATP-synt_Fo_a_6"/>
    <property type="match status" value="1"/>
</dbReference>
<keyword evidence="10 11" id="KW-0066">ATP synthesis</keyword>
<organism evidence="13">
    <name type="scientific">Blattabacterium sp.</name>
    <name type="common">Euphyllodromia sp.</name>
    <dbReference type="NCBI Taxonomy" id="2712805"/>
    <lineage>
        <taxon>Bacteria</taxon>
        <taxon>Pseudomonadati</taxon>
        <taxon>Bacteroidota</taxon>
        <taxon>Flavobacteriia</taxon>
        <taxon>Flavobacteriales</taxon>
        <taxon>Blattabacteriaceae</taxon>
        <taxon>Blattabacterium</taxon>
    </lineage>
</organism>
<evidence type="ECO:0000256" key="3">
    <source>
        <dbReference type="ARBA" id="ARBA00022448"/>
    </source>
</evidence>
<evidence type="ECO:0000256" key="10">
    <source>
        <dbReference type="ARBA" id="ARBA00023310"/>
    </source>
</evidence>
<evidence type="ECO:0000256" key="4">
    <source>
        <dbReference type="ARBA" id="ARBA00022547"/>
    </source>
</evidence>
<dbReference type="InterPro" id="IPR045083">
    <property type="entry name" value="ATP_synth_F0_asu_bact/mt"/>
</dbReference>
<dbReference type="AlphaFoldDB" id="A0A6G6BY27"/>
<protein>
    <recommendedName>
        <fullName evidence="11 12">ATP synthase subunit a</fullName>
    </recommendedName>
    <alternativeName>
        <fullName evidence="11">ATP synthase F0 sector subunit a</fullName>
    </alternativeName>
    <alternativeName>
        <fullName evidence="11">F-ATPase subunit 6</fullName>
    </alternativeName>
</protein>
<dbReference type="PRINTS" id="PR00123">
    <property type="entry name" value="ATPASEA"/>
</dbReference>
<dbReference type="NCBIfam" id="TIGR01131">
    <property type="entry name" value="ATP_synt_6_or_A"/>
    <property type="match status" value="1"/>
</dbReference>
<evidence type="ECO:0000256" key="7">
    <source>
        <dbReference type="ARBA" id="ARBA00022989"/>
    </source>
</evidence>
<feature type="transmembrane region" description="Helical" evidence="11">
    <location>
        <begin position="272"/>
        <end position="292"/>
    </location>
</feature>
<keyword evidence="11" id="KW-1003">Cell membrane</keyword>
<evidence type="ECO:0000256" key="11">
    <source>
        <dbReference type="HAMAP-Rule" id="MF_01393"/>
    </source>
</evidence>
<keyword evidence="6 11" id="KW-0375">Hydrogen ion transport</keyword>
<sequence length="333" mass="38935">MKVIQLLLCFSCFIILFDNNKNVNNFSIYNTIFDHIKDSHEWNIIENNKNKIYIPLPIILWNNGFEFFNSHIFHNNNIVKGKYGDYKMFNDYIYEINKINDTKEKVIDLSITKNVLAIIISSSLLFFLLFFIKNNYNNFFYPKYKIGILIENIIIFIRNEIAIPYIGKYKYRKFFPFLLTLFFFILINNLMGIIPIFPNITGNINITFVLSIITFFITIINSTNSYWKHILWIPKVPIGIKLLLAPIELIGLLIRPLTLCIRLFANITSGHIVMLSFICIIFILKNIFIAGFSITFGLFISILDIMVSFLQSFIFTTLSALLIGTSVKNYKNH</sequence>
<keyword evidence="8 11" id="KW-0406">Ion transport</keyword>
<evidence type="ECO:0000256" key="8">
    <source>
        <dbReference type="ARBA" id="ARBA00023065"/>
    </source>
</evidence>
<evidence type="ECO:0000256" key="9">
    <source>
        <dbReference type="ARBA" id="ARBA00023136"/>
    </source>
</evidence>
<comment type="function">
    <text evidence="11 12">Key component of the proton channel; it plays a direct role in the translocation of protons across the membrane.</text>
</comment>
<keyword evidence="3 11" id="KW-0813">Transport</keyword>
<evidence type="ECO:0000256" key="5">
    <source>
        <dbReference type="ARBA" id="ARBA00022692"/>
    </source>
</evidence>
<proteinExistence type="inferred from homology"/>
<dbReference type="Gene3D" id="1.20.120.220">
    <property type="entry name" value="ATP synthase, F0 complex, subunit A"/>
    <property type="match status" value="1"/>
</dbReference>
<accession>A0A6G6BY27</accession>
<name>A0A6G6BY27_9FLAO</name>
<dbReference type="InterPro" id="IPR000568">
    <property type="entry name" value="ATP_synth_F0_asu"/>
</dbReference>
<feature type="transmembrane region" description="Helical" evidence="11">
    <location>
        <begin position="174"/>
        <end position="197"/>
    </location>
</feature>
<keyword evidence="5 11" id="KW-0812">Transmembrane</keyword>
<keyword evidence="7 11" id="KW-1133">Transmembrane helix</keyword>
<dbReference type="Pfam" id="PF00119">
    <property type="entry name" value="ATP-synt_A"/>
    <property type="match status" value="1"/>
</dbReference>
<evidence type="ECO:0000256" key="2">
    <source>
        <dbReference type="ARBA" id="ARBA00006810"/>
    </source>
</evidence>
<evidence type="ECO:0000313" key="13">
    <source>
        <dbReference type="EMBL" id="QID56908.1"/>
    </source>
</evidence>
<keyword evidence="9 11" id="KW-0472">Membrane</keyword>
<gene>
    <name evidence="11" type="primary">atpB</name>
</gene>
<dbReference type="GO" id="GO:0046933">
    <property type="term" value="F:proton-transporting ATP synthase activity, rotational mechanism"/>
    <property type="evidence" value="ECO:0007669"/>
    <property type="project" value="UniProtKB-UniRule"/>
</dbReference>
<dbReference type="GO" id="GO:0045259">
    <property type="term" value="C:proton-transporting ATP synthase complex"/>
    <property type="evidence" value="ECO:0007669"/>
    <property type="project" value="UniProtKB-KW"/>
</dbReference>
<evidence type="ECO:0000256" key="1">
    <source>
        <dbReference type="ARBA" id="ARBA00004141"/>
    </source>
</evidence>